<organism evidence="2 3">
    <name type="scientific">Thermothielavioides terrestris (strain ATCC 38088 / NRRL 8126)</name>
    <name type="common">Thielavia terrestris</name>
    <dbReference type="NCBI Taxonomy" id="578455"/>
    <lineage>
        <taxon>Eukaryota</taxon>
        <taxon>Fungi</taxon>
        <taxon>Dikarya</taxon>
        <taxon>Ascomycota</taxon>
        <taxon>Pezizomycotina</taxon>
        <taxon>Sordariomycetes</taxon>
        <taxon>Sordariomycetidae</taxon>
        <taxon>Sordariales</taxon>
        <taxon>Chaetomiaceae</taxon>
        <taxon>Thermothielavioides</taxon>
        <taxon>Thermothielavioides terrestris</taxon>
    </lineage>
</organism>
<proteinExistence type="predicted"/>
<protein>
    <submittedName>
        <fullName evidence="2">Uncharacterized protein</fullName>
    </submittedName>
</protein>
<name>G2R3W8_THETT</name>
<reference evidence="2 3" key="1">
    <citation type="journal article" date="2011" name="Nat. Biotechnol.">
        <title>Comparative genomic analysis of the thermophilic biomass-degrading fungi Myceliophthora thermophila and Thielavia terrestris.</title>
        <authorList>
            <person name="Berka R.M."/>
            <person name="Grigoriev I.V."/>
            <person name="Otillar R."/>
            <person name="Salamov A."/>
            <person name="Grimwood J."/>
            <person name="Reid I."/>
            <person name="Ishmael N."/>
            <person name="John T."/>
            <person name="Darmond C."/>
            <person name="Moisan M.-C."/>
            <person name="Henrissat B."/>
            <person name="Coutinho P.M."/>
            <person name="Lombard V."/>
            <person name="Natvig D.O."/>
            <person name="Lindquist E."/>
            <person name="Schmutz J."/>
            <person name="Lucas S."/>
            <person name="Harris P."/>
            <person name="Powlowski J."/>
            <person name="Bellemare A."/>
            <person name="Taylor D."/>
            <person name="Butler G."/>
            <person name="de Vries R.P."/>
            <person name="Allijn I.E."/>
            <person name="van den Brink J."/>
            <person name="Ushinsky S."/>
            <person name="Storms R."/>
            <person name="Powell A.J."/>
            <person name="Paulsen I.T."/>
            <person name="Elbourne L.D.H."/>
            <person name="Baker S.E."/>
            <person name="Magnuson J."/>
            <person name="LaBoissiere S."/>
            <person name="Clutterbuck A.J."/>
            <person name="Martinez D."/>
            <person name="Wogulis M."/>
            <person name="de Leon A.L."/>
            <person name="Rey M.W."/>
            <person name="Tsang A."/>
        </authorList>
    </citation>
    <scope>NUCLEOTIDE SEQUENCE [LARGE SCALE GENOMIC DNA]</scope>
    <source>
        <strain evidence="3">ATCC 38088 / NRRL 8126</strain>
    </source>
</reference>
<evidence type="ECO:0000313" key="2">
    <source>
        <dbReference type="EMBL" id="AEO66820.1"/>
    </source>
</evidence>
<sequence>MRLRNQATAVRAPAFGKAASCKQPKSLVVWPHMQQTQDLVSPQHVGVRDKTLSETRWERAMRHSDLSHFTSCQEEGAREGAQLAGHKHTVRRKRVRETLESRPGMSQ</sequence>
<gene>
    <name evidence="2" type="ORF">THITE_2115273</name>
</gene>
<dbReference type="Proteomes" id="UP000008181">
    <property type="component" value="Chromosome 2"/>
</dbReference>
<feature type="compositionally biased region" description="Basic residues" evidence="1">
    <location>
        <begin position="85"/>
        <end position="95"/>
    </location>
</feature>
<dbReference type="KEGG" id="ttt:THITE_2115273"/>
<dbReference type="AlphaFoldDB" id="G2R3W8"/>
<dbReference type="GeneID" id="11518013"/>
<dbReference type="RefSeq" id="XP_003653156.1">
    <property type="nucleotide sequence ID" value="XM_003653108.1"/>
</dbReference>
<dbReference type="EMBL" id="CP003010">
    <property type="protein sequence ID" value="AEO66820.1"/>
    <property type="molecule type" value="Genomic_DNA"/>
</dbReference>
<evidence type="ECO:0000256" key="1">
    <source>
        <dbReference type="SAM" id="MobiDB-lite"/>
    </source>
</evidence>
<dbReference type="HOGENOM" id="CLU_2211784_0_0_1"/>
<feature type="region of interest" description="Disordered" evidence="1">
    <location>
        <begin position="79"/>
        <end position="107"/>
    </location>
</feature>
<evidence type="ECO:0000313" key="3">
    <source>
        <dbReference type="Proteomes" id="UP000008181"/>
    </source>
</evidence>
<accession>G2R3W8</accession>
<keyword evidence="3" id="KW-1185">Reference proteome</keyword>